<evidence type="ECO:0000313" key="1">
    <source>
        <dbReference type="EMBL" id="OGG64343.1"/>
    </source>
</evidence>
<dbReference type="Proteomes" id="UP000177232">
    <property type="component" value="Unassembled WGS sequence"/>
</dbReference>
<name>A0A1F6DSG7_9BACT</name>
<comment type="caution">
    <text evidence="1">The sequence shown here is derived from an EMBL/GenBank/DDBJ whole genome shotgun (WGS) entry which is preliminary data.</text>
</comment>
<reference evidence="1 2" key="1">
    <citation type="journal article" date="2016" name="Nat. Commun.">
        <title>Thousands of microbial genomes shed light on interconnected biogeochemical processes in an aquifer system.</title>
        <authorList>
            <person name="Anantharaman K."/>
            <person name="Brown C.T."/>
            <person name="Hug L.A."/>
            <person name="Sharon I."/>
            <person name="Castelle C.J."/>
            <person name="Probst A.J."/>
            <person name="Thomas B.C."/>
            <person name="Singh A."/>
            <person name="Wilkins M.J."/>
            <person name="Karaoz U."/>
            <person name="Brodie E.L."/>
            <person name="Williams K.H."/>
            <person name="Hubbard S.S."/>
            <person name="Banfield J.F."/>
        </authorList>
    </citation>
    <scope>NUCLEOTIDE SEQUENCE [LARGE SCALE GENOMIC DNA]</scope>
</reference>
<gene>
    <name evidence="1" type="ORF">A3C94_01910</name>
</gene>
<dbReference type="EMBL" id="MFLJ01000027">
    <property type="protein sequence ID" value="OGG64343.1"/>
    <property type="molecule type" value="Genomic_DNA"/>
</dbReference>
<proteinExistence type="predicted"/>
<dbReference type="AlphaFoldDB" id="A0A1F6DSG7"/>
<sequence length="140" mass="15547">MQVCDVPCGPKEKSVKFHEIVVPIALSSSAKAANPHLEPLMKELIETRKQKARIYQTYVIDGAKRYTFVTTSKDMHLGFGSISLDGQRHLARLLDHEFSRGKFGQLLIRFEKDEGDAKSTVLVATSTHSGETSFGFSPAH</sequence>
<organism evidence="1 2">
    <name type="scientific">Candidatus Kaiserbacteria bacterium RIFCSPHIGHO2_02_FULL_55_17</name>
    <dbReference type="NCBI Taxonomy" id="1798496"/>
    <lineage>
        <taxon>Bacteria</taxon>
        <taxon>Candidatus Kaiseribacteriota</taxon>
    </lineage>
</organism>
<accession>A0A1F6DSG7</accession>
<protein>
    <submittedName>
        <fullName evidence="1">Uncharacterized protein</fullName>
    </submittedName>
</protein>
<evidence type="ECO:0000313" key="2">
    <source>
        <dbReference type="Proteomes" id="UP000177232"/>
    </source>
</evidence>
<dbReference type="STRING" id="1798496.A3C94_01910"/>